<comment type="caution">
    <text evidence="4">The sequence shown here is derived from an EMBL/GenBank/DDBJ whole genome shotgun (WGS) entry which is preliminary data.</text>
</comment>
<feature type="region of interest" description="Disordered" evidence="1">
    <location>
        <begin position="22"/>
        <end position="44"/>
    </location>
</feature>
<accession>A0A074L1H0</accession>
<evidence type="ECO:0000259" key="3">
    <source>
        <dbReference type="Pfam" id="PF06439"/>
    </source>
</evidence>
<protein>
    <submittedName>
        <fullName evidence="4">Glycosyl hydrolase</fullName>
    </submittedName>
</protein>
<dbReference type="STRING" id="1048983.EL17_10675"/>
<keyword evidence="2" id="KW-0732">Signal</keyword>
<gene>
    <name evidence="4" type="ORF">EL17_10675</name>
</gene>
<dbReference type="EMBL" id="JMIH01000019">
    <property type="protein sequence ID" value="KEO73688.1"/>
    <property type="molecule type" value="Genomic_DNA"/>
</dbReference>
<dbReference type="PROSITE" id="PS51257">
    <property type="entry name" value="PROKAR_LIPOPROTEIN"/>
    <property type="match status" value="1"/>
</dbReference>
<organism evidence="4 5">
    <name type="scientific">Anditalea andensis</name>
    <dbReference type="NCBI Taxonomy" id="1048983"/>
    <lineage>
        <taxon>Bacteria</taxon>
        <taxon>Pseudomonadati</taxon>
        <taxon>Bacteroidota</taxon>
        <taxon>Cytophagia</taxon>
        <taxon>Cytophagales</taxon>
        <taxon>Cytophagaceae</taxon>
        <taxon>Anditalea</taxon>
    </lineage>
</organism>
<dbReference type="Pfam" id="PF06439">
    <property type="entry name" value="3keto-disac_hyd"/>
    <property type="match status" value="1"/>
</dbReference>
<reference evidence="4 5" key="1">
    <citation type="submission" date="2014-04" db="EMBL/GenBank/DDBJ databases">
        <title>Characterization and application of a salt tolerant electro-active bacterium.</title>
        <authorList>
            <person name="Yang L."/>
            <person name="Wei S."/>
            <person name="Tay Q.X.M."/>
        </authorList>
    </citation>
    <scope>NUCLEOTIDE SEQUENCE [LARGE SCALE GENOMIC DNA]</scope>
    <source>
        <strain evidence="4 5">LY1</strain>
    </source>
</reference>
<evidence type="ECO:0000313" key="4">
    <source>
        <dbReference type="EMBL" id="KEO73688.1"/>
    </source>
</evidence>
<dbReference type="AlphaFoldDB" id="A0A074L1H0"/>
<proteinExistence type="predicted"/>
<evidence type="ECO:0000256" key="2">
    <source>
        <dbReference type="SAM" id="SignalP"/>
    </source>
</evidence>
<evidence type="ECO:0000313" key="5">
    <source>
        <dbReference type="Proteomes" id="UP000027821"/>
    </source>
</evidence>
<dbReference type="eggNOG" id="COG2133">
    <property type="taxonomic scope" value="Bacteria"/>
</dbReference>
<feature type="signal peptide" evidence="2">
    <location>
        <begin position="1"/>
        <end position="18"/>
    </location>
</feature>
<keyword evidence="4" id="KW-0378">Hydrolase</keyword>
<feature type="chain" id="PRO_5001697768" evidence="2">
    <location>
        <begin position="19"/>
        <end position="240"/>
    </location>
</feature>
<keyword evidence="5" id="KW-1185">Reference proteome</keyword>
<name>A0A074L1H0_9BACT</name>
<dbReference type="InterPro" id="IPR010496">
    <property type="entry name" value="AL/BT2_dom"/>
</dbReference>
<dbReference type="OrthoDB" id="9806233at2"/>
<dbReference type="Proteomes" id="UP000027821">
    <property type="component" value="Unassembled WGS sequence"/>
</dbReference>
<dbReference type="Gene3D" id="2.60.120.560">
    <property type="entry name" value="Exo-inulinase, domain 1"/>
    <property type="match status" value="1"/>
</dbReference>
<feature type="domain" description="3-keto-alpha-glucoside-1,2-lyase/3-keto-2-hydroxy-glucal hydratase" evidence="3">
    <location>
        <begin position="40"/>
        <end position="238"/>
    </location>
</feature>
<evidence type="ECO:0000256" key="1">
    <source>
        <dbReference type="SAM" id="MobiDB-lite"/>
    </source>
</evidence>
<sequence>MIKNTYLSIAAIALIATACEPSNTTSNEEEQETTSTRDSDWIDLFDGESTRGWSSYNQEGIGEAWKVSDGVLHFDASAGKGGDLVTDEVYSDFHLELEWKISENGNSGILFYVQETEEYSAPYHTGPEMQILDNDGHPDAKITKHRSGDLYDLIESSEEASNPVGEWNKSEIISQNGKLDFYLNGVHTVSTTMWDDQWNEMVANSKFKNWEGFGKYQEGKIALQDHGDDVWFRNIRIKKL</sequence>
<dbReference type="GO" id="GO:0016787">
    <property type="term" value="F:hydrolase activity"/>
    <property type="evidence" value="ECO:0007669"/>
    <property type="project" value="UniProtKB-KW"/>
</dbReference>